<dbReference type="CDD" id="cd07750">
    <property type="entry name" value="PolyPPase_VTC_like"/>
    <property type="match status" value="1"/>
</dbReference>
<dbReference type="AlphaFoldDB" id="A0A495DWS1"/>
<comment type="caution">
    <text evidence="2">The sequence shown here is derived from an EMBL/GenBank/DDBJ whole genome shotgun (WGS) entry which is preliminary data.</text>
</comment>
<proteinExistence type="predicted"/>
<protein>
    <submittedName>
        <fullName evidence="2">VTC domain-containing protein</fullName>
    </submittedName>
</protein>
<dbReference type="InterPro" id="IPR018966">
    <property type="entry name" value="VTC_domain"/>
</dbReference>
<evidence type="ECO:0000313" key="3">
    <source>
        <dbReference type="Proteomes" id="UP000269412"/>
    </source>
</evidence>
<evidence type="ECO:0000259" key="1">
    <source>
        <dbReference type="Pfam" id="PF09359"/>
    </source>
</evidence>
<keyword evidence="3" id="KW-1185">Reference proteome</keyword>
<dbReference type="RefSeq" id="WP_121068822.1">
    <property type="nucleotide sequence ID" value="NZ_RBIQ01000010.1"/>
</dbReference>
<dbReference type="OrthoDB" id="148766at2"/>
<evidence type="ECO:0000313" key="2">
    <source>
        <dbReference type="EMBL" id="RKR08057.1"/>
    </source>
</evidence>
<dbReference type="EMBL" id="RBIQ01000010">
    <property type="protein sequence ID" value="RKR08057.1"/>
    <property type="molecule type" value="Genomic_DNA"/>
</dbReference>
<dbReference type="Gene3D" id="3.20.100.30">
    <property type="entry name" value="VTC, catalytic tunnel domain"/>
    <property type="match status" value="1"/>
</dbReference>
<feature type="domain" description="VTC" evidence="1">
    <location>
        <begin position="27"/>
        <end position="228"/>
    </location>
</feature>
<dbReference type="Pfam" id="PF09359">
    <property type="entry name" value="VTC"/>
    <property type="match status" value="1"/>
</dbReference>
<dbReference type="Proteomes" id="UP000269412">
    <property type="component" value="Unassembled WGS sequence"/>
</dbReference>
<reference evidence="2 3" key="1">
    <citation type="submission" date="2018-10" db="EMBL/GenBank/DDBJ databases">
        <title>Genomic Encyclopedia of Archaeal and Bacterial Type Strains, Phase II (KMG-II): from individual species to whole genera.</title>
        <authorList>
            <person name="Goeker M."/>
        </authorList>
    </citation>
    <scope>NUCLEOTIDE SEQUENCE [LARGE SCALE GENOMIC DNA]</scope>
    <source>
        <strain evidence="2 3">DSM 25230</strain>
    </source>
</reference>
<gene>
    <name evidence="2" type="ORF">CLV91_2823</name>
</gene>
<accession>A0A495DWS1</accession>
<sequence>MKKTLEHIINKIEPISLDEMDAVSLMKRTDTKFVIHEKDLTLLLENIQNQYKILEINENRVLTYSSLYFDTPSKKFYNDHHNKKVNRAKVRMRKYVESNLCFLEIKQKDGKGKTKKTRITIDDFETELSNNSLEFIQNTMQSKLDLEPIIWNAFNRITLVNKTMKERLTIDLNLSFKIKDSLKNYHNLVIIELKQERFNRNSPVVQQLKLKHINPYKLSKYCIGMISIYDDLKYNRFKQKLIKINKLIA</sequence>
<dbReference type="InterPro" id="IPR042267">
    <property type="entry name" value="VTC_sf"/>
</dbReference>
<organism evidence="2 3">
    <name type="scientific">Maribacter vaceletii</name>
    <dbReference type="NCBI Taxonomy" id="1206816"/>
    <lineage>
        <taxon>Bacteria</taxon>
        <taxon>Pseudomonadati</taxon>
        <taxon>Bacteroidota</taxon>
        <taxon>Flavobacteriia</taxon>
        <taxon>Flavobacteriales</taxon>
        <taxon>Flavobacteriaceae</taxon>
        <taxon>Maribacter</taxon>
    </lineage>
</organism>
<dbReference type="GO" id="GO:0006799">
    <property type="term" value="P:polyphosphate biosynthetic process"/>
    <property type="evidence" value="ECO:0007669"/>
    <property type="project" value="UniProtKB-ARBA"/>
</dbReference>
<name>A0A495DWS1_9FLAO</name>